<sequence>MGSSCSSRQAHKDKDSVSTRSEESPAYQVNIKRISNEDTKPVNDKKISGVILKPGELTSESAAKPIRNVPSSVSDTISLPSPLTLSPREFSEPPLPPELTELPETFQNLITGRIANQSLNIKTRKIVLYVCAADSQDCCVEKGVLHQIVGPELRNYCRDKGYELHITDLHWKTGLEKQQDHEFPELCLGELTRQMEVGYIIPILFLSNSLGTPLLPKTVETQDFEMALRQAEDKDSLKKWYTLDSDAQPPCYRLLPVASHIPGFKENSWELRERALGEWRSEIERTLTAMITAFSEELRNTYLTTVVEQEVHNTILMSQELARRCLWLYRVFTQKPESNEPLSLLGQEQKRRLDIVYKELRSQLTEKHVIRVNVKWIQDGIVDKNIPEHAAYISDVTSHLMKYLKATIFNIIEEDQSKAVVNPMHGIDAQLLNEIKWQGLFCQKAVQSSVTREMVLQKIKSYVTSDSTSPLLVHGVQGSGKTTVLSRTVYCIQTWLPDSFSLFRFTKISELSYNMTDLLKTVSDQLSLLCHGHQIFCDHNLNSYGKIFVELISAIALQRPVVILLDGLDHIKAGDLEWLPWKLPSNAKLIVTARTDSSLFRQFKSNLQTDKYFLEIPELSKTEAERLLLSSVTQYSHSVSSKAAQCVLSALQFCRLPLYVKVLAWRISWFTEIEHEFQPKANLKDELNSMLDYVEAMLDMNRVRVALSLIATSKYGLRDSELLDLLSHETVFHSEKTYLKWAPACLFLGRLSKYLSPFLQWVSDGNNLTLRSSDNTFDEIIRRRYLQQNKIYSELIREYFKGSWYDENSKNFTGKYLSQPNKTEKCYNRRKLIELPYQTILLKQNVVDDFLLNHNWLYDKICGCGVFQVLDDILELTAQSTLTNDLQILQKILQATHYALNYDGRQMYTQFYTELQSLKPESSFWHDFCQKCENPPTNSLMPIAGWPPRDGDNPQQAPDNLEQKAEATVNLIVRLTDNPSFVVSISTEKEEISVWDLFRWALRKTTGLQFVFVIVTYIRFFVSSCEKVRSVQGVPHPISLQLIDDLKAVVLCRRELRIYNLDDGLLVTKLKGVMNQKMAYFGLHDQNHLVTLSRNRMYVNLMHLETGDCITTFKAGEDRFLNSLLVSGDGRILVCGDETQKPFPLLVWNLSSRKLLYDLRIPHHDFVTNLSAITHDGHYVCCVAKEVVEPGPNFIVVYDLQNGTLFKKWKPGVNTTSLDISSKDSCVISGLADSRILVWDLVTGNCRWSFRGHSAPVTLVRRDPCGGCFLSADILNRDRSIRLWDLNKGEQLAVYTPSKPFSACELGIGGKTIVFSLKGEEGIISLVLKGPKIETSAKGTDYGRPENRGKTYILSENQDPR</sequence>
<dbReference type="InterPro" id="IPR007111">
    <property type="entry name" value="NACHT_NTPase"/>
</dbReference>
<feature type="domain" description="NACHT" evidence="4">
    <location>
        <begin position="470"/>
        <end position="629"/>
    </location>
</feature>
<accession>A0ABR1AP43</accession>
<evidence type="ECO:0000256" key="3">
    <source>
        <dbReference type="SAM" id="MobiDB-lite"/>
    </source>
</evidence>
<dbReference type="SUPFAM" id="SSF52540">
    <property type="entry name" value="P-loop containing nucleoside triphosphate hydrolases"/>
    <property type="match status" value="1"/>
</dbReference>
<proteinExistence type="predicted"/>
<organism evidence="6 7">
    <name type="scientific">Polyplax serrata</name>
    <name type="common">Common mouse louse</name>
    <dbReference type="NCBI Taxonomy" id="468196"/>
    <lineage>
        <taxon>Eukaryota</taxon>
        <taxon>Metazoa</taxon>
        <taxon>Ecdysozoa</taxon>
        <taxon>Arthropoda</taxon>
        <taxon>Hexapoda</taxon>
        <taxon>Insecta</taxon>
        <taxon>Pterygota</taxon>
        <taxon>Neoptera</taxon>
        <taxon>Paraneoptera</taxon>
        <taxon>Psocodea</taxon>
        <taxon>Troctomorpha</taxon>
        <taxon>Phthiraptera</taxon>
        <taxon>Anoplura</taxon>
        <taxon>Polyplacidae</taxon>
        <taxon>Polyplax</taxon>
    </lineage>
</organism>
<evidence type="ECO:0008006" key="8">
    <source>
        <dbReference type="Google" id="ProtNLM"/>
    </source>
</evidence>
<feature type="compositionally biased region" description="Basic and acidic residues" evidence="3">
    <location>
        <begin position="10"/>
        <end position="23"/>
    </location>
</feature>
<evidence type="ECO:0000313" key="7">
    <source>
        <dbReference type="Proteomes" id="UP001359485"/>
    </source>
</evidence>
<evidence type="ECO:0000259" key="4">
    <source>
        <dbReference type="Pfam" id="PF05729"/>
    </source>
</evidence>
<dbReference type="PANTHER" id="PTHR19871">
    <property type="entry name" value="BETA TRANSDUCIN-RELATED PROTEIN"/>
    <property type="match status" value="1"/>
</dbReference>
<keyword evidence="1" id="KW-0853">WD repeat</keyword>
<evidence type="ECO:0000259" key="5">
    <source>
        <dbReference type="Pfam" id="PF25469"/>
    </source>
</evidence>
<dbReference type="InterPro" id="IPR057588">
    <property type="entry name" value="NWD1/2-like_WH"/>
</dbReference>
<keyword evidence="2" id="KW-0677">Repeat</keyword>
<dbReference type="InterPro" id="IPR011047">
    <property type="entry name" value="Quinoprotein_ADH-like_sf"/>
</dbReference>
<dbReference type="Proteomes" id="UP001359485">
    <property type="component" value="Unassembled WGS sequence"/>
</dbReference>
<evidence type="ECO:0000256" key="2">
    <source>
        <dbReference type="ARBA" id="ARBA00022737"/>
    </source>
</evidence>
<feature type="compositionally biased region" description="Basic and acidic residues" evidence="3">
    <location>
        <begin position="34"/>
        <end position="47"/>
    </location>
</feature>
<dbReference type="InterPro" id="IPR015943">
    <property type="entry name" value="WD40/YVTN_repeat-like_dom_sf"/>
</dbReference>
<name>A0ABR1AP43_POLSC</name>
<keyword evidence="7" id="KW-1185">Reference proteome</keyword>
<dbReference type="Pfam" id="PF00400">
    <property type="entry name" value="WD40"/>
    <property type="match status" value="1"/>
</dbReference>
<dbReference type="PANTHER" id="PTHR19871:SF37">
    <property type="entry name" value="GH25853P"/>
    <property type="match status" value="1"/>
</dbReference>
<feature type="domain" description="NWD1/2-like winged helix-turn-helix" evidence="5">
    <location>
        <begin position="680"/>
        <end position="789"/>
    </location>
</feature>
<dbReference type="InterPro" id="IPR027417">
    <property type="entry name" value="P-loop_NTPase"/>
</dbReference>
<dbReference type="InterPro" id="IPR052752">
    <property type="entry name" value="NACHT-WD_repeat"/>
</dbReference>
<dbReference type="InterPro" id="IPR001680">
    <property type="entry name" value="WD40_rpt"/>
</dbReference>
<protein>
    <recommendedName>
        <fullName evidence="8">NACHT domain-containing protein</fullName>
    </recommendedName>
</protein>
<dbReference type="Gene3D" id="2.130.10.10">
    <property type="entry name" value="YVTN repeat-like/Quinoprotein amine dehydrogenase"/>
    <property type="match status" value="2"/>
</dbReference>
<feature type="region of interest" description="Disordered" evidence="3">
    <location>
        <begin position="1336"/>
        <end position="1361"/>
    </location>
</feature>
<reference evidence="6 7" key="1">
    <citation type="submission" date="2023-09" db="EMBL/GenBank/DDBJ databases">
        <title>Genomes of two closely related lineages of the louse Polyplax serrata with different host specificities.</title>
        <authorList>
            <person name="Martinu J."/>
            <person name="Tarabai H."/>
            <person name="Stefka J."/>
            <person name="Hypsa V."/>
        </authorList>
    </citation>
    <scope>NUCLEOTIDE SEQUENCE [LARGE SCALE GENOMIC DNA]</scope>
    <source>
        <strain evidence="6">98ZLc_SE</strain>
    </source>
</reference>
<dbReference type="InterPro" id="IPR030934">
    <property type="entry name" value="Intein_C"/>
</dbReference>
<gene>
    <name evidence="6" type="ORF">RUM44_002336</name>
</gene>
<dbReference type="Pfam" id="PF05729">
    <property type="entry name" value="NACHT"/>
    <property type="match status" value="1"/>
</dbReference>
<dbReference type="EMBL" id="JAWJWF010000047">
    <property type="protein sequence ID" value="KAK6622524.1"/>
    <property type="molecule type" value="Genomic_DNA"/>
</dbReference>
<dbReference type="Pfam" id="PF25469">
    <property type="entry name" value="WHD_NWD1"/>
    <property type="match status" value="1"/>
</dbReference>
<comment type="caution">
    <text evidence="6">The sequence shown here is derived from an EMBL/GenBank/DDBJ whole genome shotgun (WGS) entry which is preliminary data.</text>
</comment>
<evidence type="ECO:0000256" key="1">
    <source>
        <dbReference type="ARBA" id="ARBA00022574"/>
    </source>
</evidence>
<dbReference type="Gene3D" id="3.40.50.300">
    <property type="entry name" value="P-loop containing nucleotide triphosphate hydrolases"/>
    <property type="match status" value="1"/>
</dbReference>
<dbReference type="PROSITE" id="PS50818">
    <property type="entry name" value="INTEIN_C_TER"/>
    <property type="match status" value="1"/>
</dbReference>
<dbReference type="SUPFAM" id="SSF50998">
    <property type="entry name" value="Quinoprotein alcohol dehydrogenase-like"/>
    <property type="match status" value="1"/>
</dbReference>
<dbReference type="SMART" id="SM00320">
    <property type="entry name" value="WD40"/>
    <property type="match status" value="3"/>
</dbReference>
<evidence type="ECO:0000313" key="6">
    <source>
        <dbReference type="EMBL" id="KAK6622524.1"/>
    </source>
</evidence>
<feature type="region of interest" description="Disordered" evidence="3">
    <location>
        <begin position="1"/>
        <end position="47"/>
    </location>
</feature>